<organism evidence="2">
    <name type="scientific">uncultured bacterium contig00195</name>
    <dbReference type="NCBI Taxonomy" id="1181607"/>
    <lineage>
        <taxon>Bacteria</taxon>
        <taxon>environmental samples</taxon>
    </lineage>
</organism>
<name>A0A806KDW0_9BACT</name>
<dbReference type="AlphaFoldDB" id="A0A806KDW0"/>
<keyword evidence="1" id="KW-0472">Membrane</keyword>
<keyword evidence="1" id="KW-0812">Transmembrane</keyword>
<proteinExistence type="predicted"/>
<sequence>MYFWLMIGFSAKTGDIAKIAAIAHSGILKSLIYIIYIIFWFF</sequence>
<keyword evidence="1" id="KW-1133">Transmembrane helix</keyword>
<dbReference type="EMBL" id="JQ844211">
    <property type="protein sequence ID" value="AGS52797.1"/>
    <property type="molecule type" value="Genomic_DNA"/>
</dbReference>
<feature type="transmembrane region" description="Helical" evidence="1">
    <location>
        <begin position="21"/>
        <end position="41"/>
    </location>
</feature>
<evidence type="ECO:0000256" key="1">
    <source>
        <dbReference type="SAM" id="Phobius"/>
    </source>
</evidence>
<protein>
    <submittedName>
        <fullName evidence="2">Uncharacterized protein</fullName>
    </submittedName>
</protein>
<accession>A0A806KDW0</accession>
<evidence type="ECO:0000313" key="2">
    <source>
        <dbReference type="EMBL" id="AGS52797.1"/>
    </source>
</evidence>
<reference evidence="2" key="1">
    <citation type="submission" date="2012-03" db="EMBL/GenBank/DDBJ databases">
        <title>Functional metagenomics reveals considerable lignocellulase gene clusters in the gut microbiome of a wood-feeding higher termite.</title>
        <authorList>
            <person name="Liu N."/>
        </authorList>
    </citation>
    <scope>NUCLEOTIDE SEQUENCE</scope>
</reference>